<feature type="region of interest" description="Disordered" evidence="1">
    <location>
        <begin position="1"/>
        <end position="25"/>
    </location>
</feature>
<proteinExistence type="predicted"/>
<keyword evidence="3" id="KW-1185">Reference proteome</keyword>
<accession>A0ABV1A5E3</accession>
<dbReference type="EMBL" id="JAHRIP010084797">
    <property type="protein sequence ID" value="MEQ2313615.1"/>
    <property type="molecule type" value="Genomic_DNA"/>
</dbReference>
<gene>
    <name evidence="2" type="ORF">AMECASPLE_003841</name>
</gene>
<reference evidence="2 3" key="1">
    <citation type="submission" date="2021-06" db="EMBL/GenBank/DDBJ databases">
        <authorList>
            <person name="Palmer J.M."/>
        </authorList>
    </citation>
    <scope>NUCLEOTIDE SEQUENCE [LARGE SCALE GENOMIC DNA]</scope>
    <source>
        <strain evidence="2 3">AS_MEX2019</strain>
        <tissue evidence="2">Muscle</tissue>
    </source>
</reference>
<dbReference type="Proteomes" id="UP001469553">
    <property type="component" value="Unassembled WGS sequence"/>
</dbReference>
<evidence type="ECO:0000313" key="3">
    <source>
        <dbReference type="Proteomes" id="UP001469553"/>
    </source>
</evidence>
<organism evidence="2 3">
    <name type="scientific">Ameca splendens</name>
    <dbReference type="NCBI Taxonomy" id="208324"/>
    <lineage>
        <taxon>Eukaryota</taxon>
        <taxon>Metazoa</taxon>
        <taxon>Chordata</taxon>
        <taxon>Craniata</taxon>
        <taxon>Vertebrata</taxon>
        <taxon>Euteleostomi</taxon>
        <taxon>Actinopterygii</taxon>
        <taxon>Neopterygii</taxon>
        <taxon>Teleostei</taxon>
        <taxon>Neoteleostei</taxon>
        <taxon>Acanthomorphata</taxon>
        <taxon>Ovalentaria</taxon>
        <taxon>Atherinomorphae</taxon>
        <taxon>Cyprinodontiformes</taxon>
        <taxon>Goodeidae</taxon>
        <taxon>Ameca</taxon>
    </lineage>
</organism>
<protein>
    <submittedName>
        <fullName evidence="2">Uncharacterized protein</fullName>
    </submittedName>
</protein>
<evidence type="ECO:0000256" key="1">
    <source>
        <dbReference type="SAM" id="MobiDB-lite"/>
    </source>
</evidence>
<comment type="caution">
    <text evidence="2">The sequence shown here is derived from an EMBL/GenBank/DDBJ whole genome shotgun (WGS) entry which is preliminary data.</text>
</comment>
<evidence type="ECO:0000313" key="2">
    <source>
        <dbReference type="EMBL" id="MEQ2313615.1"/>
    </source>
</evidence>
<name>A0ABV1A5E3_9TELE</name>
<sequence>MPSAESVPLRCAADGRSQVSEQQTSLSPLKSWNKLCHRTVSRVSDYSGFEMFMVSIRETAWGEKLGLWQLRLALRVVMRTRKSESIKEHIFLRLAGVLCPAP</sequence>